<dbReference type="InterPro" id="IPR003593">
    <property type="entry name" value="AAA+_ATPase"/>
</dbReference>
<evidence type="ECO:0000256" key="6">
    <source>
        <dbReference type="ARBA" id="ARBA00023251"/>
    </source>
</evidence>
<reference evidence="9" key="1">
    <citation type="submission" date="2016-10" db="EMBL/GenBank/DDBJ databases">
        <authorList>
            <person name="Varghese N."/>
            <person name="Submissions S."/>
        </authorList>
    </citation>
    <scope>NUCLEOTIDE SEQUENCE [LARGE SCALE GENOMIC DNA]</scope>
    <source>
        <strain evidence="9">DSM 44260</strain>
    </source>
</reference>
<comment type="subcellular location">
    <subcellularLocation>
        <location evidence="1">Cell membrane</location>
        <topology evidence="1">Peripheral membrane protein</topology>
    </subcellularLocation>
</comment>
<protein>
    <submittedName>
        <fullName evidence="8">ABC transporter</fullName>
    </submittedName>
</protein>
<keyword evidence="4" id="KW-0547">Nucleotide-binding</keyword>
<dbReference type="PANTHER" id="PTHR42711">
    <property type="entry name" value="ABC TRANSPORTER ATP-BINDING PROTEIN"/>
    <property type="match status" value="1"/>
</dbReference>
<dbReference type="GO" id="GO:0016887">
    <property type="term" value="F:ATP hydrolysis activity"/>
    <property type="evidence" value="ECO:0007669"/>
    <property type="project" value="InterPro"/>
</dbReference>
<dbReference type="InterPro" id="IPR003439">
    <property type="entry name" value="ABC_transporter-like_ATP-bd"/>
</dbReference>
<evidence type="ECO:0000256" key="4">
    <source>
        <dbReference type="ARBA" id="ARBA00022741"/>
    </source>
</evidence>
<dbReference type="SMART" id="SM00382">
    <property type="entry name" value="AAA"/>
    <property type="match status" value="1"/>
</dbReference>
<proteinExistence type="inferred from homology"/>
<comment type="similarity">
    <text evidence="2">Belongs to the ABC transporter superfamily.</text>
</comment>
<gene>
    <name evidence="8" type="ORF">SAMN04487818_101204</name>
</gene>
<dbReference type="InterPro" id="IPR050763">
    <property type="entry name" value="ABC_transporter_ATP-binding"/>
</dbReference>
<evidence type="ECO:0000256" key="5">
    <source>
        <dbReference type="ARBA" id="ARBA00022840"/>
    </source>
</evidence>
<dbReference type="STRING" id="155974.SAMN04487818_101204"/>
<dbReference type="EMBL" id="FOGI01000001">
    <property type="protein sequence ID" value="SEQ99121.1"/>
    <property type="molecule type" value="Genomic_DNA"/>
</dbReference>
<keyword evidence="9" id="KW-1185">Reference proteome</keyword>
<organism evidence="8 9">
    <name type="scientific">Actinokineospora terrae</name>
    <dbReference type="NCBI Taxonomy" id="155974"/>
    <lineage>
        <taxon>Bacteria</taxon>
        <taxon>Bacillati</taxon>
        <taxon>Actinomycetota</taxon>
        <taxon>Actinomycetes</taxon>
        <taxon>Pseudonocardiales</taxon>
        <taxon>Pseudonocardiaceae</taxon>
        <taxon>Actinokineospora</taxon>
    </lineage>
</organism>
<dbReference type="InterPro" id="IPR017871">
    <property type="entry name" value="ABC_transporter-like_CS"/>
</dbReference>
<dbReference type="PROSITE" id="PS50893">
    <property type="entry name" value="ABC_TRANSPORTER_2"/>
    <property type="match status" value="1"/>
</dbReference>
<name>A0A1H9KIY5_9PSEU</name>
<sequence length="210" mass="22015">MVAVGGTGVEALAIAAKVGGAVLFEGVSFTAGPGECVVLSGRNGSGKSTLLGCLYGTHEVSAGIVRVGGSAPDERKVRFRRQVSVVLDDSALFNHLTARQHLDLLLRSFPAVDSRGVPNWLVAAGLDERADVPAIDLSAGQRRRLLLIGAVARSHDVLLLDEPERALDTAGREWMTTLIAADARRGAAVVVASHHRSLAERVAATRIDLG</sequence>
<dbReference type="SUPFAM" id="SSF52540">
    <property type="entry name" value="P-loop containing nucleoside triphosphate hydrolases"/>
    <property type="match status" value="1"/>
</dbReference>
<feature type="domain" description="ABC transporter" evidence="7">
    <location>
        <begin position="9"/>
        <end position="207"/>
    </location>
</feature>
<dbReference type="GO" id="GO:0046677">
    <property type="term" value="P:response to antibiotic"/>
    <property type="evidence" value="ECO:0007669"/>
    <property type="project" value="UniProtKB-KW"/>
</dbReference>
<dbReference type="GO" id="GO:0005524">
    <property type="term" value="F:ATP binding"/>
    <property type="evidence" value="ECO:0007669"/>
    <property type="project" value="UniProtKB-KW"/>
</dbReference>
<evidence type="ECO:0000256" key="2">
    <source>
        <dbReference type="ARBA" id="ARBA00005417"/>
    </source>
</evidence>
<dbReference type="PANTHER" id="PTHR42711:SF5">
    <property type="entry name" value="ABC TRANSPORTER ATP-BINDING PROTEIN NATA"/>
    <property type="match status" value="1"/>
</dbReference>
<dbReference type="Proteomes" id="UP000199051">
    <property type="component" value="Unassembled WGS sequence"/>
</dbReference>
<dbReference type="AlphaFoldDB" id="A0A1H9KIY5"/>
<dbReference type="InterPro" id="IPR027417">
    <property type="entry name" value="P-loop_NTPase"/>
</dbReference>
<dbReference type="Gene3D" id="3.40.50.300">
    <property type="entry name" value="P-loop containing nucleotide triphosphate hydrolases"/>
    <property type="match status" value="1"/>
</dbReference>
<keyword evidence="6" id="KW-0046">Antibiotic resistance</keyword>
<dbReference type="Pfam" id="PF00005">
    <property type="entry name" value="ABC_tran"/>
    <property type="match status" value="1"/>
</dbReference>
<keyword evidence="5" id="KW-0067">ATP-binding</keyword>
<dbReference type="GO" id="GO:0005886">
    <property type="term" value="C:plasma membrane"/>
    <property type="evidence" value="ECO:0007669"/>
    <property type="project" value="UniProtKB-SubCell"/>
</dbReference>
<evidence type="ECO:0000313" key="8">
    <source>
        <dbReference type="EMBL" id="SEQ99121.1"/>
    </source>
</evidence>
<evidence type="ECO:0000256" key="1">
    <source>
        <dbReference type="ARBA" id="ARBA00004202"/>
    </source>
</evidence>
<evidence type="ECO:0000256" key="3">
    <source>
        <dbReference type="ARBA" id="ARBA00022448"/>
    </source>
</evidence>
<evidence type="ECO:0000313" key="9">
    <source>
        <dbReference type="Proteomes" id="UP000199051"/>
    </source>
</evidence>
<keyword evidence="3" id="KW-0813">Transport</keyword>
<evidence type="ECO:0000259" key="7">
    <source>
        <dbReference type="PROSITE" id="PS50893"/>
    </source>
</evidence>
<dbReference type="PROSITE" id="PS00211">
    <property type="entry name" value="ABC_TRANSPORTER_1"/>
    <property type="match status" value="1"/>
</dbReference>
<accession>A0A1H9KIY5</accession>